<name>A0ABN9L983_9NEOB</name>
<comment type="caution">
    <text evidence="15">The sequence shown here is derived from an EMBL/GenBank/DDBJ whole genome shotgun (WGS) entry which is preliminary data.</text>
</comment>
<keyword evidence="8" id="KW-0479">Metal-binding</keyword>
<protein>
    <recommendedName>
        <fullName evidence="5">Putative nuclease HARBI1</fullName>
    </recommendedName>
    <alternativeName>
        <fullName evidence="11">Harbinger transposase-derived nuclease</fullName>
    </alternativeName>
</protein>
<comment type="subcellular location">
    <subcellularLocation>
        <location evidence="3">Cytoplasm</location>
    </subcellularLocation>
    <subcellularLocation>
        <location evidence="2">Nucleus</location>
    </subcellularLocation>
</comment>
<evidence type="ECO:0000256" key="10">
    <source>
        <dbReference type="ARBA" id="ARBA00023242"/>
    </source>
</evidence>
<evidence type="ECO:0000313" key="15">
    <source>
        <dbReference type="EMBL" id="CAJ0933323.1"/>
    </source>
</evidence>
<feature type="compositionally biased region" description="Basic residues" evidence="13">
    <location>
        <begin position="15"/>
        <end position="26"/>
    </location>
</feature>
<dbReference type="InterPro" id="IPR026103">
    <property type="entry name" value="HARBI1_animal"/>
</dbReference>
<evidence type="ECO:0000256" key="6">
    <source>
        <dbReference type="ARBA" id="ARBA00022490"/>
    </source>
</evidence>
<comment type="function">
    <text evidence="12">Transposase-derived protein that may have nuclease activity. Does not have transposase activity.</text>
</comment>
<evidence type="ECO:0000256" key="11">
    <source>
        <dbReference type="ARBA" id="ARBA00030126"/>
    </source>
</evidence>
<comment type="similarity">
    <text evidence="4">Belongs to the HARBI1 family.</text>
</comment>
<evidence type="ECO:0000259" key="14">
    <source>
        <dbReference type="Pfam" id="PF13359"/>
    </source>
</evidence>
<reference evidence="15" key="1">
    <citation type="submission" date="2023-07" db="EMBL/GenBank/DDBJ databases">
        <authorList>
            <person name="Stuckert A."/>
        </authorList>
    </citation>
    <scope>NUCLEOTIDE SEQUENCE</scope>
</reference>
<dbReference type="InterPro" id="IPR045249">
    <property type="entry name" value="HARBI1-like"/>
</dbReference>
<dbReference type="PANTHER" id="PTHR22930">
    <property type="match status" value="1"/>
</dbReference>
<sequence length="436" mass="49513">MLYLLQVEEDEKKDKPNRRQRRHHRPLPSTQKSQQNPTQPSPQKPQVLSIRRPRIFRERTGMEGMTDEEVMERFRLTKRTIIDLYELIRVDIDPLTQRSHAIPGIVKLLNCLHFFSSGSFQTKASSIGGVSQSTFSRFLVPVIQALKKHVHTFICFPSDKTGWQQLKNDFYSVAGIPHVMGVLDCIHIALSAPHEQEEIYRNKKGYHSVNVQMIVDSNCKILSLFSAFPGSSQNSSILRQSSVFEGFESGRLTGGWLIGGSGYACRPWLMTPVPDPKTPAELSYNEAHADTRAIIDETFRMLKSHFKCLDKSGGGLQYDPTKVSDIIVACCILHNIYILHSISAKPEEPTTGKLRETQDPPSAGNARDIRTHIIEDYFSYPNVDVTEHRVLPITRPPYDTISSGYRALLNWLSPLNITVDWSRQIPVQFPPHTVMH</sequence>
<feature type="compositionally biased region" description="Polar residues" evidence="13">
    <location>
        <begin position="28"/>
        <end position="38"/>
    </location>
</feature>
<keyword evidence="7" id="KW-0540">Nuclease</keyword>
<evidence type="ECO:0000313" key="16">
    <source>
        <dbReference type="Proteomes" id="UP001176940"/>
    </source>
</evidence>
<evidence type="ECO:0000256" key="5">
    <source>
        <dbReference type="ARBA" id="ARBA00015519"/>
    </source>
</evidence>
<keyword evidence="16" id="KW-1185">Reference proteome</keyword>
<accession>A0ABN9L983</accession>
<evidence type="ECO:0000256" key="3">
    <source>
        <dbReference type="ARBA" id="ARBA00004496"/>
    </source>
</evidence>
<evidence type="ECO:0000256" key="2">
    <source>
        <dbReference type="ARBA" id="ARBA00004123"/>
    </source>
</evidence>
<comment type="cofactor">
    <cofactor evidence="1">
        <name>a divalent metal cation</name>
        <dbReference type="ChEBI" id="CHEBI:60240"/>
    </cofactor>
</comment>
<dbReference type="PRINTS" id="PR02086">
    <property type="entry name" value="PUTNUCHARBI1"/>
</dbReference>
<proteinExistence type="inferred from homology"/>
<dbReference type="InterPro" id="IPR027806">
    <property type="entry name" value="HARBI1_dom"/>
</dbReference>
<evidence type="ECO:0000256" key="4">
    <source>
        <dbReference type="ARBA" id="ARBA00006958"/>
    </source>
</evidence>
<feature type="region of interest" description="Disordered" evidence="13">
    <location>
        <begin position="1"/>
        <end position="52"/>
    </location>
</feature>
<keyword evidence="10" id="KW-0539">Nucleus</keyword>
<evidence type="ECO:0000256" key="9">
    <source>
        <dbReference type="ARBA" id="ARBA00022801"/>
    </source>
</evidence>
<evidence type="ECO:0000256" key="8">
    <source>
        <dbReference type="ARBA" id="ARBA00022723"/>
    </source>
</evidence>
<evidence type="ECO:0000256" key="12">
    <source>
        <dbReference type="ARBA" id="ARBA00045850"/>
    </source>
</evidence>
<evidence type="ECO:0000256" key="7">
    <source>
        <dbReference type="ARBA" id="ARBA00022722"/>
    </source>
</evidence>
<dbReference type="Proteomes" id="UP001176940">
    <property type="component" value="Unassembled WGS sequence"/>
</dbReference>
<keyword evidence="9" id="KW-0378">Hydrolase</keyword>
<keyword evidence="6" id="KW-0963">Cytoplasm</keyword>
<gene>
    <name evidence="15" type="ORF">RIMI_LOCUS5423598</name>
</gene>
<evidence type="ECO:0000256" key="1">
    <source>
        <dbReference type="ARBA" id="ARBA00001968"/>
    </source>
</evidence>
<organism evidence="15 16">
    <name type="scientific">Ranitomeya imitator</name>
    <name type="common">mimic poison frog</name>
    <dbReference type="NCBI Taxonomy" id="111125"/>
    <lineage>
        <taxon>Eukaryota</taxon>
        <taxon>Metazoa</taxon>
        <taxon>Chordata</taxon>
        <taxon>Craniata</taxon>
        <taxon>Vertebrata</taxon>
        <taxon>Euteleostomi</taxon>
        <taxon>Amphibia</taxon>
        <taxon>Batrachia</taxon>
        <taxon>Anura</taxon>
        <taxon>Neobatrachia</taxon>
        <taxon>Hyloidea</taxon>
        <taxon>Dendrobatidae</taxon>
        <taxon>Dendrobatinae</taxon>
        <taxon>Ranitomeya</taxon>
    </lineage>
</organism>
<dbReference type="EMBL" id="CAUEEQ010009240">
    <property type="protein sequence ID" value="CAJ0933323.1"/>
    <property type="molecule type" value="Genomic_DNA"/>
</dbReference>
<evidence type="ECO:0000256" key="13">
    <source>
        <dbReference type="SAM" id="MobiDB-lite"/>
    </source>
</evidence>
<dbReference type="Pfam" id="PF13359">
    <property type="entry name" value="DDE_Tnp_4"/>
    <property type="match status" value="1"/>
</dbReference>
<dbReference type="PANTHER" id="PTHR22930:SF283">
    <property type="entry name" value="NUCLEASE HARBI1-RELATED"/>
    <property type="match status" value="1"/>
</dbReference>
<feature type="domain" description="DDE Tnp4" evidence="14">
    <location>
        <begin position="183"/>
        <end position="335"/>
    </location>
</feature>